<dbReference type="PANTHER" id="PTHR11795:SF445">
    <property type="entry name" value="AMINO ACID ABC TRANSPORTER PERMEASE PROTEIN"/>
    <property type="match status" value="1"/>
</dbReference>
<evidence type="ECO:0000256" key="7">
    <source>
        <dbReference type="ARBA" id="ARBA00023136"/>
    </source>
</evidence>
<accession>A0A1M5QAG0</accession>
<keyword evidence="4 9" id="KW-0812">Transmembrane</keyword>
<dbReference type="GO" id="GO:0005886">
    <property type="term" value="C:plasma membrane"/>
    <property type="evidence" value="ECO:0007669"/>
    <property type="project" value="UniProtKB-SubCell"/>
</dbReference>
<sequence length="308" mass="32148">MDAGLVVYALYLAAIYGLMAIGISLLWSSVGMVNMAHGATFAIAGYAAYFAAIWGQPVARDLLGTTGWDLPALAVFIGLVAIAAGALFGIVIYLIAFLPIHDKQNFAVRSLIITLALNLATVQTLLWAFGPQQKALPRVFGTGRFTALGMSIRVDQVVTIAATTLLLGSVLAWLRHSRKGLEIRAVMQNAEGAALCGISTRKTALPIMMLTGALAGLAAVLLSQNVFVSPTAGVTPLIKGLTIALLGGLGSVPGAVAGAVLIGFIEAATGAIPFLGQRYVLFVQFTFIVCVLLIRPRGLGGLLDETRE</sequence>
<dbReference type="OrthoDB" id="9779023at2"/>
<proteinExistence type="inferred from homology"/>
<keyword evidence="3" id="KW-1003">Cell membrane</keyword>
<evidence type="ECO:0000256" key="3">
    <source>
        <dbReference type="ARBA" id="ARBA00022475"/>
    </source>
</evidence>
<dbReference type="InterPro" id="IPR001851">
    <property type="entry name" value="ABC_transp_permease"/>
</dbReference>
<feature type="transmembrane region" description="Helical" evidence="9">
    <location>
        <begin position="150"/>
        <end position="174"/>
    </location>
</feature>
<feature type="transmembrane region" description="Helical" evidence="9">
    <location>
        <begin position="110"/>
        <end position="130"/>
    </location>
</feature>
<dbReference type="RefSeq" id="WP_079568863.1">
    <property type="nucleotide sequence ID" value="NZ_LT670818.1"/>
</dbReference>
<feature type="transmembrane region" description="Helical" evidence="9">
    <location>
        <begin position="243"/>
        <end position="267"/>
    </location>
</feature>
<feature type="transmembrane region" description="Helical" evidence="9">
    <location>
        <begin position="204"/>
        <end position="223"/>
    </location>
</feature>
<evidence type="ECO:0000256" key="5">
    <source>
        <dbReference type="ARBA" id="ARBA00022970"/>
    </source>
</evidence>
<dbReference type="CDD" id="cd06582">
    <property type="entry name" value="TM_PBP1_LivH_like"/>
    <property type="match status" value="1"/>
</dbReference>
<gene>
    <name evidence="10" type="ORF">SAMN05444169_5790</name>
</gene>
<keyword evidence="2" id="KW-0813">Transport</keyword>
<dbReference type="Proteomes" id="UP000190675">
    <property type="component" value="Chromosome I"/>
</dbReference>
<feature type="transmembrane region" description="Helical" evidence="9">
    <location>
        <begin position="6"/>
        <end position="27"/>
    </location>
</feature>
<evidence type="ECO:0000256" key="9">
    <source>
        <dbReference type="SAM" id="Phobius"/>
    </source>
</evidence>
<dbReference type="EMBL" id="LT670818">
    <property type="protein sequence ID" value="SHH10910.1"/>
    <property type="molecule type" value="Genomic_DNA"/>
</dbReference>
<organism evidence="10 11">
    <name type="scientific">Bradyrhizobium erythrophlei</name>
    <dbReference type="NCBI Taxonomy" id="1437360"/>
    <lineage>
        <taxon>Bacteria</taxon>
        <taxon>Pseudomonadati</taxon>
        <taxon>Pseudomonadota</taxon>
        <taxon>Alphaproteobacteria</taxon>
        <taxon>Hyphomicrobiales</taxon>
        <taxon>Nitrobacteraceae</taxon>
        <taxon>Bradyrhizobium</taxon>
    </lineage>
</organism>
<keyword evidence="5" id="KW-0029">Amino-acid transport</keyword>
<evidence type="ECO:0000256" key="2">
    <source>
        <dbReference type="ARBA" id="ARBA00022448"/>
    </source>
</evidence>
<dbReference type="Pfam" id="PF02653">
    <property type="entry name" value="BPD_transp_2"/>
    <property type="match status" value="1"/>
</dbReference>
<name>A0A1M5QAG0_9BRAD</name>
<evidence type="ECO:0000313" key="11">
    <source>
        <dbReference type="Proteomes" id="UP000190675"/>
    </source>
</evidence>
<dbReference type="InterPro" id="IPR052157">
    <property type="entry name" value="BCAA_transport_permease"/>
</dbReference>
<keyword evidence="6 9" id="KW-1133">Transmembrane helix</keyword>
<evidence type="ECO:0000256" key="1">
    <source>
        <dbReference type="ARBA" id="ARBA00004651"/>
    </source>
</evidence>
<comment type="similarity">
    <text evidence="8">Belongs to the binding-protein-dependent transport system permease family. LivHM subfamily.</text>
</comment>
<dbReference type="GO" id="GO:0006865">
    <property type="term" value="P:amino acid transport"/>
    <property type="evidence" value="ECO:0007669"/>
    <property type="project" value="UniProtKB-KW"/>
</dbReference>
<feature type="transmembrane region" description="Helical" evidence="9">
    <location>
        <begin position="279"/>
        <end position="298"/>
    </location>
</feature>
<comment type="subcellular location">
    <subcellularLocation>
        <location evidence="1">Cell membrane</location>
        <topology evidence="1">Multi-pass membrane protein</topology>
    </subcellularLocation>
</comment>
<dbReference type="PANTHER" id="PTHR11795">
    <property type="entry name" value="BRANCHED-CHAIN AMINO ACID TRANSPORT SYSTEM PERMEASE PROTEIN LIVH"/>
    <property type="match status" value="1"/>
</dbReference>
<evidence type="ECO:0000256" key="6">
    <source>
        <dbReference type="ARBA" id="ARBA00022989"/>
    </source>
</evidence>
<evidence type="ECO:0000256" key="4">
    <source>
        <dbReference type="ARBA" id="ARBA00022692"/>
    </source>
</evidence>
<evidence type="ECO:0000313" key="10">
    <source>
        <dbReference type="EMBL" id="SHH10910.1"/>
    </source>
</evidence>
<reference evidence="10 11" key="1">
    <citation type="submission" date="2016-11" db="EMBL/GenBank/DDBJ databases">
        <authorList>
            <person name="Jaros S."/>
            <person name="Januszkiewicz K."/>
            <person name="Wedrychowicz H."/>
        </authorList>
    </citation>
    <scope>NUCLEOTIDE SEQUENCE [LARGE SCALE GENOMIC DNA]</scope>
    <source>
        <strain evidence="10 11">GAS242</strain>
    </source>
</reference>
<keyword evidence="7 9" id="KW-0472">Membrane</keyword>
<dbReference type="GO" id="GO:0022857">
    <property type="term" value="F:transmembrane transporter activity"/>
    <property type="evidence" value="ECO:0007669"/>
    <property type="project" value="InterPro"/>
</dbReference>
<feature type="transmembrane region" description="Helical" evidence="9">
    <location>
        <begin position="71"/>
        <end position="98"/>
    </location>
</feature>
<dbReference type="AlphaFoldDB" id="A0A1M5QAG0"/>
<evidence type="ECO:0000256" key="8">
    <source>
        <dbReference type="ARBA" id="ARBA00037998"/>
    </source>
</evidence>
<protein>
    <submittedName>
        <fullName evidence="10">Branched-chain amino acid transport system permease protein</fullName>
    </submittedName>
</protein>
<feature type="transmembrane region" description="Helical" evidence="9">
    <location>
        <begin position="39"/>
        <end position="59"/>
    </location>
</feature>